<comment type="caution">
    <text evidence="1">The sequence shown here is derived from an EMBL/GenBank/DDBJ whole genome shotgun (WGS) entry which is preliminary data.</text>
</comment>
<accession>A0A1A7QR61</accession>
<dbReference type="STRING" id="49280.A9996_16915"/>
<dbReference type="EMBL" id="QLLQ01000007">
    <property type="protein sequence ID" value="RAJ22984.1"/>
    <property type="molecule type" value="Genomic_DNA"/>
</dbReference>
<reference evidence="1 2" key="1">
    <citation type="submission" date="2018-06" db="EMBL/GenBank/DDBJ databases">
        <title>Genomic Encyclopedia of Archaeal and Bacterial Type Strains, Phase II (KMG-II): from individual species to whole genera.</title>
        <authorList>
            <person name="Goeker M."/>
        </authorList>
    </citation>
    <scope>NUCLEOTIDE SEQUENCE [LARGE SCALE GENOMIC DNA]</scope>
    <source>
        <strain evidence="1 2">DSM 12408</strain>
    </source>
</reference>
<dbReference type="Proteomes" id="UP000248987">
    <property type="component" value="Unassembled WGS sequence"/>
</dbReference>
<evidence type="ECO:0000313" key="2">
    <source>
        <dbReference type="Proteomes" id="UP000248987"/>
    </source>
</evidence>
<organism evidence="1 2">
    <name type="scientific">Gelidibacter algens</name>
    <dbReference type="NCBI Taxonomy" id="49280"/>
    <lineage>
        <taxon>Bacteria</taxon>
        <taxon>Pseudomonadati</taxon>
        <taxon>Bacteroidota</taxon>
        <taxon>Flavobacteriia</taxon>
        <taxon>Flavobacteriales</taxon>
        <taxon>Flavobacteriaceae</taxon>
        <taxon>Gelidibacter</taxon>
    </lineage>
</organism>
<evidence type="ECO:0000313" key="1">
    <source>
        <dbReference type="EMBL" id="RAJ22984.1"/>
    </source>
</evidence>
<name>A0A1A7QR61_9FLAO</name>
<gene>
    <name evidence="1" type="ORF">LX77_02143</name>
</gene>
<proteinExistence type="predicted"/>
<dbReference type="OrthoDB" id="1452903at2"/>
<dbReference type="PROSITE" id="PS51257">
    <property type="entry name" value="PROKAR_LIPOPROTEIN"/>
    <property type="match status" value="1"/>
</dbReference>
<keyword evidence="2" id="KW-1185">Reference proteome</keyword>
<evidence type="ECO:0008006" key="3">
    <source>
        <dbReference type="Google" id="ProtNLM"/>
    </source>
</evidence>
<sequence>MKTKAFQILFAITLFVSCGPKPSKSLSVITKETNTYISKVEVNANFKTEVTEGALTDTEGFQDIGKFKYTVFFDSQTKGLYKIHNIEITNTSISETYYFKDGDLVLIDGNLGGSPSKMYVQNGKIISESKYDAAAQKMLLEKAKRFQKAFQKEH</sequence>
<protein>
    <recommendedName>
        <fullName evidence="3">Lipoprotein</fullName>
    </recommendedName>
</protein>
<dbReference type="AlphaFoldDB" id="A0A1A7QR61"/>
<dbReference type="RefSeq" id="WP_066437935.1">
    <property type="nucleotide sequence ID" value="NZ_LZRN01000050.1"/>
</dbReference>